<dbReference type="UniPathway" id="UPA00241">
    <property type="reaction ID" value="UER00356"/>
</dbReference>
<keyword evidence="3 8" id="KW-0808">Transferase</keyword>
<comment type="function">
    <text evidence="8">Catalyzes the phosphorylation of the 3'-hydroxyl group of dephosphocoenzyme A to form coenzyme A.</text>
</comment>
<dbReference type="PANTHER" id="PTHR10695:SF46">
    <property type="entry name" value="BIFUNCTIONAL COENZYME A SYNTHASE-RELATED"/>
    <property type="match status" value="1"/>
</dbReference>
<dbReference type="HAMAP" id="MF_00376">
    <property type="entry name" value="Dephospho_CoA_kinase"/>
    <property type="match status" value="1"/>
</dbReference>
<evidence type="ECO:0000256" key="8">
    <source>
        <dbReference type="HAMAP-Rule" id="MF_00376"/>
    </source>
</evidence>
<comment type="pathway">
    <text evidence="8">Cofactor biosynthesis; coenzyme A biosynthesis; CoA from (R)-pantothenate: step 5/5.</text>
</comment>
<evidence type="ECO:0000313" key="10">
    <source>
        <dbReference type="EMBL" id="GAK50090.1"/>
    </source>
</evidence>
<evidence type="ECO:0000256" key="6">
    <source>
        <dbReference type="ARBA" id="ARBA00022840"/>
    </source>
</evidence>
<comment type="catalytic activity">
    <reaction evidence="8">
        <text>3'-dephospho-CoA + ATP = ADP + CoA + H(+)</text>
        <dbReference type="Rhea" id="RHEA:18245"/>
        <dbReference type="ChEBI" id="CHEBI:15378"/>
        <dbReference type="ChEBI" id="CHEBI:30616"/>
        <dbReference type="ChEBI" id="CHEBI:57287"/>
        <dbReference type="ChEBI" id="CHEBI:57328"/>
        <dbReference type="ChEBI" id="CHEBI:456216"/>
        <dbReference type="EC" id="2.7.1.24"/>
    </reaction>
</comment>
<dbReference type="EMBL" id="DF820455">
    <property type="protein sequence ID" value="GAK50090.1"/>
    <property type="molecule type" value="Genomic_DNA"/>
</dbReference>
<evidence type="ECO:0000256" key="5">
    <source>
        <dbReference type="ARBA" id="ARBA00022777"/>
    </source>
</evidence>
<gene>
    <name evidence="8" type="primary">coaE</name>
    <name evidence="10" type="ORF">U14_01316</name>
</gene>
<reference evidence="10" key="1">
    <citation type="journal article" date="2015" name="PeerJ">
        <title>First genomic representation of candidate bacterial phylum KSB3 points to enhanced environmental sensing as a trigger of wastewater bulking.</title>
        <authorList>
            <person name="Sekiguchi Y."/>
            <person name="Ohashi A."/>
            <person name="Parks D.H."/>
            <person name="Yamauchi T."/>
            <person name="Tyson G.W."/>
            <person name="Hugenholtz P."/>
        </authorList>
    </citation>
    <scope>NUCLEOTIDE SEQUENCE [LARGE SCALE GENOMIC DNA]</scope>
</reference>
<dbReference type="CDD" id="cd02022">
    <property type="entry name" value="DPCK"/>
    <property type="match status" value="1"/>
</dbReference>
<evidence type="ECO:0000256" key="7">
    <source>
        <dbReference type="ARBA" id="ARBA00022993"/>
    </source>
</evidence>
<dbReference type="FunFam" id="3.40.50.300:FF:000991">
    <property type="entry name" value="Dephospho-CoA kinase"/>
    <property type="match status" value="1"/>
</dbReference>
<dbReference type="InterPro" id="IPR001977">
    <property type="entry name" value="Depp_CoAkinase"/>
</dbReference>
<protein>
    <recommendedName>
        <fullName evidence="8 9">Dephospho-CoA kinase</fullName>
        <ecNumber evidence="8 9">2.7.1.24</ecNumber>
    </recommendedName>
    <alternativeName>
        <fullName evidence="8">Dephosphocoenzyme A kinase</fullName>
    </alternativeName>
</protein>
<keyword evidence="6 8" id="KW-0067">ATP-binding</keyword>
<dbReference type="GO" id="GO:0004140">
    <property type="term" value="F:dephospho-CoA kinase activity"/>
    <property type="evidence" value="ECO:0007669"/>
    <property type="project" value="UniProtKB-UniRule"/>
</dbReference>
<evidence type="ECO:0000256" key="3">
    <source>
        <dbReference type="ARBA" id="ARBA00022679"/>
    </source>
</evidence>
<comment type="subcellular location">
    <subcellularLocation>
        <location evidence="8">Cytoplasm</location>
    </subcellularLocation>
</comment>
<dbReference type="NCBIfam" id="TIGR00152">
    <property type="entry name" value="dephospho-CoA kinase"/>
    <property type="match status" value="1"/>
</dbReference>
<evidence type="ECO:0000256" key="2">
    <source>
        <dbReference type="ARBA" id="ARBA00022490"/>
    </source>
</evidence>
<proteinExistence type="inferred from homology"/>
<evidence type="ECO:0000256" key="4">
    <source>
        <dbReference type="ARBA" id="ARBA00022741"/>
    </source>
</evidence>
<dbReference type="HOGENOM" id="CLU_057180_0_0_0"/>
<dbReference type="EC" id="2.7.1.24" evidence="8 9"/>
<dbReference type="GO" id="GO:0015937">
    <property type="term" value="P:coenzyme A biosynthetic process"/>
    <property type="evidence" value="ECO:0007669"/>
    <property type="project" value="UniProtKB-UniRule"/>
</dbReference>
<keyword evidence="7 8" id="KW-0173">Coenzyme A biosynthesis</keyword>
<keyword evidence="5 8" id="KW-0418">Kinase</keyword>
<dbReference type="GO" id="GO:0005737">
    <property type="term" value="C:cytoplasm"/>
    <property type="evidence" value="ECO:0007669"/>
    <property type="project" value="UniProtKB-SubCell"/>
</dbReference>
<dbReference type="InterPro" id="IPR027417">
    <property type="entry name" value="P-loop_NTPase"/>
</dbReference>
<evidence type="ECO:0000313" key="11">
    <source>
        <dbReference type="Proteomes" id="UP000030700"/>
    </source>
</evidence>
<dbReference type="Pfam" id="PF01121">
    <property type="entry name" value="CoaE"/>
    <property type="match status" value="1"/>
</dbReference>
<dbReference type="SUPFAM" id="SSF52540">
    <property type="entry name" value="P-loop containing nucleoside triphosphate hydrolases"/>
    <property type="match status" value="1"/>
</dbReference>
<dbReference type="GO" id="GO:0005524">
    <property type="term" value="F:ATP binding"/>
    <property type="evidence" value="ECO:0007669"/>
    <property type="project" value="UniProtKB-UniRule"/>
</dbReference>
<keyword evidence="11" id="KW-1185">Reference proteome</keyword>
<evidence type="ECO:0000256" key="1">
    <source>
        <dbReference type="ARBA" id="ARBA00009018"/>
    </source>
</evidence>
<dbReference type="Gene3D" id="3.40.50.300">
    <property type="entry name" value="P-loop containing nucleotide triphosphate hydrolases"/>
    <property type="match status" value="1"/>
</dbReference>
<name>A0A0S6VRS9_9BACT</name>
<dbReference type="STRING" id="1499966.U14_01316"/>
<comment type="similarity">
    <text evidence="1 8">Belongs to the CoaE family.</text>
</comment>
<dbReference type="AlphaFoldDB" id="A0A0S6VRS9"/>
<accession>A0A0S6VRS9</accession>
<dbReference type="PROSITE" id="PS51219">
    <property type="entry name" value="DPCK"/>
    <property type="match status" value="1"/>
</dbReference>
<evidence type="ECO:0000256" key="9">
    <source>
        <dbReference type="NCBIfam" id="TIGR00152"/>
    </source>
</evidence>
<keyword evidence="2 8" id="KW-0963">Cytoplasm</keyword>
<dbReference type="Proteomes" id="UP000030700">
    <property type="component" value="Unassembled WGS sequence"/>
</dbReference>
<dbReference type="PANTHER" id="PTHR10695">
    <property type="entry name" value="DEPHOSPHO-COA KINASE-RELATED"/>
    <property type="match status" value="1"/>
</dbReference>
<keyword evidence="4 8" id="KW-0547">Nucleotide-binding</keyword>
<feature type="binding site" evidence="8">
    <location>
        <begin position="23"/>
        <end position="28"/>
    </location>
    <ligand>
        <name>ATP</name>
        <dbReference type="ChEBI" id="CHEBI:30616"/>
    </ligand>
</feature>
<sequence length="210" mass="23840">MNGEQGNKSSIRRKTAALTGGIATGKSTVSRMFQELGAHLIDADLVARQVVEPGQPAYQEIVAHFGRDVLLENGQLDRKALGAIIFQHPEERERLNQMTHPRVIAAIDAEEARIHASEPERLILVDVPLLIETGMYRGYPTVILVYVPENVQLQRLMERDRLSEEDARRRIAAQMPIDEKLRYATHVIRNTGNREETLAQVKMVFERLNR</sequence>
<organism evidence="10">
    <name type="scientific">Candidatus Moduliflexus flocculans</name>
    <dbReference type="NCBI Taxonomy" id="1499966"/>
    <lineage>
        <taxon>Bacteria</taxon>
        <taxon>Candidatus Moduliflexota</taxon>
        <taxon>Candidatus Moduliflexia</taxon>
        <taxon>Candidatus Moduliflexales</taxon>
        <taxon>Candidatus Moduliflexaceae</taxon>
    </lineage>
</organism>